<dbReference type="AlphaFoldDB" id="A0A9N7VFQ8"/>
<feature type="compositionally biased region" description="Basic and acidic residues" evidence="1">
    <location>
        <begin position="15"/>
        <end position="25"/>
    </location>
</feature>
<sequence>MGTSMQQLWVSVTGQEREPSDELLQKKPASVAKARAHRATQMTSEGGTHEAMVGQCVSGYSGKNDDDRDARQNTRRDEAERETFLAFEIEKTSELPPKTSPLKSRQN</sequence>
<feature type="region of interest" description="Disordered" evidence="1">
    <location>
        <begin position="1"/>
        <end position="107"/>
    </location>
</feature>
<name>A0A9N7VFQ8_PLEPL</name>
<organism evidence="2 3">
    <name type="scientific">Pleuronectes platessa</name>
    <name type="common">European plaice</name>
    <dbReference type="NCBI Taxonomy" id="8262"/>
    <lineage>
        <taxon>Eukaryota</taxon>
        <taxon>Metazoa</taxon>
        <taxon>Chordata</taxon>
        <taxon>Craniata</taxon>
        <taxon>Vertebrata</taxon>
        <taxon>Euteleostomi</taxon>
        <taxon>Actinopterygii</taxon>
        <taxon>Neopterygii</taxon>
        <taxon>Teleostei</taxon>
        <taxon>Neoteleostei</taxon>
        <taxon>Acanthomorphata</taxon>
        <taxon>Carangaria</taxon>
        <taxon>Pleuronectiformes</taxon>
        <taxon>Pleuronectoidei</taxon>
        <taxon>Pleuronectidae</taxon>
        <taxon>Pleuronectes</taxon>
    </lineage>
</organism>
<dbReference type="Proteomes" id="UP001153269">
    <property type="component" value="Unassembled WGS sequence"/>
</dbReference>
<feature type="compositionally biased region" description="Polar residues" evidence="1">
    <location>
        <begin position="1"/>
        <end position="14"/>
    </location>
</feature>
<reference evidence="2" key="1">
    <citation type="submission" date="2020-03" db="EMBL/GenBank/DDBJ databases">
        <authorList>
            <person name="Weist P."/>
        </authorList>
    </citation>
    <scope>NUCLEOTIDE SEQUENCE</scope>
</reference>
<keyword evidence="3" id="KW-1185">Reference proteome</keyword>
<comment type="caution">
    <text evidence="2">The sequence shown here is derived from an EMBL/GenBank/DDBJ whole genome shotgun (WGS) entry which is preliminary data.</text>
</comment>
<protein>
    <submittedName>
        <fullName evidence="2">Uncharacterized protein</fullName>
    </submittedName>
</protein>
<accession>A0A9N7VFQ8</accession>
<dbReference type="EMBL" id="CADEAL010003985">
    <property type="protein sequence ID" value="CAB1448672.1"/>
    <property type="molecule type" value="Genomic_DNA"/>
</dbReference>
<evidence type="ECO:0000256" key="1">
    <source>
        <dbReference type="SAM" id="MobiDB-lite"/>
    </source>
</evidence>
<evidence type="ECO:0000313" key="3">
    <source>
        <dbReference type="Proteomes" id="UP001153269"/>
    </source>
</evidence>
<feature type="compositionally biased region" description="Basic and acidic residues" evidence="1">
    <location>
        <begin position="63"/>
        <end position="93"/>
    </location>
</feature>
<gene>
    <name evidence="2" type="ORF">PLEPLA_LOCUS36321</name>
</gene>
<evidence type="ECO:0000313" key="2">
    <source>
        <dbReference type="EMBL" id="CAB1448672.1"/>
    </source>
</evidence>
<proteinExistence type="predicted"/>